<dbReference type="Proteomes" id="UP000283269">
    <property type="component" value="Unassembled WGS sequence"/>
</dbReference>
<evidence type="ECO:0000313" key="2">
    <source>
        <dbReference type="EMBL" id="PPQ93504.1"/>
    </source>
</evidence>
<reference evidence="2 3" key="1">
    <citation type="journal article" date="2018" name="Evol. Lett.">
        <title>Horizontal gene cluster transfer increased hallucinogenic mushroom diversity.</title>
        <authorList>
            <person name="Reynolds H.T."/>
            <person name="Vijayakumar V."/>
            <person name="Gluck-Thaler E."/>
            <person name="Korotkin H.B."/>
            <person name="Matheny P.B."/>
            <person name="Slot J.C."/>
        </authorList>
    </citation>
    <scope>NUCLEOTIDE SEQUENCE [LARGE SCALE GENOMIC DNA]</scope>
    <source>
        <strain evidence="2 3">2631</strain>
    </source>
</reference>
<evidence type="ECO:0000313" key="3">
    <source>
        <dbReference type="Proteomes" id="UP000283269"/>
    </source>
</evidence>
<comment type="caution">
    <text evidence="2">The sequence shown here is derived from an EMBL/GenBank/DDBJ whole genome shotgun (WGS) entry which is preliminary data.</text>
</comment>
<dbReference type="AlphaFoldDB" id="A0A409XS19"/>
<sequence length="88" mass="8710">MFKLTITFVALAAFLQSAIVLSSPIPSDSVESDAELVGPGYGGYGGYGGFGGGYPQLVGGVEHTGLANFADNLGDALNSAGEALGGLL</sequence>
<evidence type="ECO:0000256" key="1">
    <source>
        <dbReference type="SAM" id="SignalP"/>
    </source>
</evidence>
<accession>A0A409XS19</accession>
<feature type="chain" id="PRO_5019179414" evidence="1">
    <location>
        <begin position="23"/>
        <end position="88"/>
    </location>
</feature>
<protein>
    <submittedName>
        <fullName evidence="2">Uncharacterized protein</fullName>
    </submittedName>
</protein>
<keyword evidence="3" id="KW-1185">Reference proteome</keyword>
<gene>
    <name evidence="2" type="ORF">CVT25_005245</name>
</gene>
<dbReference type="EMBL" id="NHYD01000726">
    <property type="protein sequence ID" value="PPQ93504.1"/>
    <property type="molecule type" value="Genomic_DNA"/>
</dbReference>
<feature type="signal peptide" evidence="1">
    <location>
        <begin position="1"/>
        <end position="22"/>
    </location>
</feature>
<organism evidence="2 3">
    <name type="scientific">Psilocybe cyanescens</name>
    <dbReference type="NCBI Taxonomy" id="93625"/>
    <lineage>
        <taxon>Eukaryota</taxon>
        <taxon>Fungi</taxon>
        <taxon>Dikarya</taxon>
        <taxon>Basidiomycota</taxon>
        <taxon>Agaricomycotina</taxon>
        <taxon>Agaricomycetes</taxon>
        <taxon>Agaricomycetidae</taxon>
        <taxon>Agaricales</taxon>
        <taxon>Agaricineae</taxon>
        <taxon>Strophariaceae</taxon>
        <taxon>Psilocybe</taxon>
    </lineage>
</organism>
<name>A0A409XS19_PSICY</name>
<keyword evidence="1" id="KW-0732">Signal</keyword>
<dbReference type="InParanoid" id="A0A409XS19"/>
<proteinExistence type="predicted"/>